<evidence type="ECO:0000256" key="1">
    <source>
        <dbReference type="SAM" id="MobiDB-lite"/>
    </source>
</evidence>
<keyword evidence="3" id="KW-1185">Reference proteome</keyword>
<gene>
    <name evidence="2" type="ORF">V5O48_018574</name>
</gene>
<protein>
    <recommendedName>
        <fullName evidence="4">U3 small nucleolar RNA-associated protein 11</fullName>
    </recommendedName>
</protein>
<evidence type="ECO:0000313" key="3">
    <source>
        <dbReference type="Proteomes" id="UP001465976"/>
    </source>
</evidence>
<organism evidence="2 3">
    <name type="scientific">Marasmius crinis-equi</name>
    <dbReference type="NCBI Taxonomy" id="585013"/>
    <lineage>
        <taxon>Eukaryota</taxon>
        <taxon>Fungi</taxon>
        <taxon>Dikarya</taxon>
        <taxon>Basidiomycota</taxon>
        <taxon>Agaricomycotina</taxon>
        <taxon>Agaricomycetes</taxon>
        <taxon>Agaricomycetidae</taxon>
        <taxon>Agaricales</taxon>
        <taxon>Marasmiineae</taxon>
        <taxon>Marasmiaceae</taxon>
        <taxon>Marasmius</taxon>
    </lineage>
</organism>
<name>A0ABR3EKV7_9AGAR</name>
<feature type="compositionally biased region" description="Basic and acidic residues" evidence="1">
    <location>
        <begin position="51"/>
        <end position="66"/>
    </location>
</feature>
<dbReference type="EMBL" id="JBAHYK010003445">
    <property type="protein sequence ID" value="KAL0563493.1"/>
    <property type="molecule type" value="Genomic_DNA"/>
</dbReference>
<evidence type="ECO:0008006" key="4">
    <source>
        <dbReference type="Google" id="ProtNLM"/>
    </source>
</evidence>
<sequence>MARKTMKLTQAEVEKRRKVAVNLASKDYRARNREDYNRKARERMAKRRQKLKTEDPDKLKNAEQAHSRAYYHTHRQYILEKAETKRYREYRESHGTESFDRNYRFRDVRPRELLDLKLTDEAAYEEGLKDWQEKKRANRILEQWRSTENPSLQLMRAVSKLNHLA</sequence>
<reference evidence="2 3" key="1">
    <citation type="submission" date="2024-02" db="EMBL/GenBank/DDBJ databases">
        <title>A draft genome for the cacao thread blight pathogen Marasmius crinis-equi.</title>
        <authorList>
            <person name="Cohen S.P."/>
            <person name="Baruah I.K."/>
            <person name="Amoako-Attah I."/>
            <person name="Bukari Y."/>
            <person name="Meinhardt L.W."/>
            <person name="Bailey B.A."/>
        </authorList>
    </citation>
    <scope>NUCLEOTIDE SEQUENCE [LARGE SCALE GENOMIC DNA]</scope>
    <source>
        <strain evidence="2 3">GH-76</strain>
    </source>
</reference>
<proteinExistence type="predicted"/>
<evidence type="ECO:0000313" key="2">
    <source>
        <dbReference type="EMBL" id="KAL0563493.1"/>
    </source>
</evidence>
<feature type="compositionally biased region" description="Basic and acidic residues" evidence="1">
    <location>
        <begin position="30"/>
        <end position="43"/>
    </location>
</feature>
<accession>A0ABR3EKV7</accession>
<dbReference type="Proteomes" id="UP001465976">
    <property type="component" value="Unassembled WGS sequence"/>
</dbReference>
<feature type="region of interest" description="Disordered" evidence="1">
    <location>
        <begin position="30"/>
        <end position="71"/>
    </location>
</feature>
<comment type="caution">
    <text evidence="2">The sequence shown here is derived from an EMBL/GenBank/DDBJ whole genome shotgun (WGS) entry which is preliminary data.</text>
</comment>